<evidence type="ECO:0000313" key="3">
    <source>
        <dbReference type="Proteomes" id="UP000828390"/>
    </source>
</evidence>
<name>A0A9D4IZ92_DREPO</name>
<feature type="signal peptide" evidence="1">
    <location>
        <begin position="1"/>
        <end position="16"/>
    </location>
</feature>
<reference evidence="2" key="2">
    <citation type="submission" date="2020-11" db="EMBL/GenBank/DDBJ databases">
        <authorList>
            <person name="McCartney M.A."/>
            <person name="Auch B."/>
            <person name="Kono T."/>
            <person name="Mallez S."/>
            <person name="Becker A."/>
            <person name="Gohl D.M."/>
            <person name="Silverstein K.A.T."/>
            <person name="Koren S."/>
            <person name="Bechman K.B."/>
            <person name="Herman A."/>
            <person name="Abrahante J.E."/>
            <person name="Garbe J."/>
        </authorList>
    </citation>
    <scope>NUCLEOTIDE SEQUENCE</scope>
    <source>
        <strain evidence="2">Duluth1</strain>
        <tissue evidence="2">Whole animal</tissue>
    </source>
</reference>
<feature type="chain" id="PRO_5038603117" evidence="1">
    <location>
        <begin position="17"/>
        <end position="142"/>
    </location>
</feature>
<protein>
    <submittedName>
        <fullName evidence="2">Uncharacterized protein</fullName>
    </submittedName>
</protein>
<sequence>MHFLMSFVGSVGTLLANSGLEELVESTFAGVSKLLNGKKYPNNAQALRIVKEELLRKVVTDNNFHTFYDTEMYLNDIPSASRTPKMCVDFLILAVFLMMMYVRVERKCDWPLHLASVMLMYHNSFAAAHPNGLLSKVYGGNA</sequence>
<keyword evidence="3" id="KW-1185">Reference proteome</keyword>
<comment type="caution">
    <text evidence="2">The sequence shown here is derived from an EMBL/GenBank/DDBJ whole genome shotgun (WGS) entry which is preliminary data.</text>
</comment>
<dbReference type="AlphaFoldDB" id="A0A9D4IZ92"/>
<gene>
    <name evidence="2" type="ORF">DPMN_168129</name>
</gene>
<evidence type="ECO:0000256" key="1">
    <source>
        <dbReference type="SAM" id="SignalP"/>
    </source>
</evidence>
<dbReference type="EMBL" id="JAIWYP010000008">
    <property type="protein sequence ID" value="KAH3789937.1"/>
    <property type="molecule type" value="Genomic_DNA"/>
</dbReference>
<proteinExistence type="predicted"/>
<dbReference type="Proteomes" id="UP000828390">
    <property type="component" value="Unassembled WGS sequence"/>
</dbReference>
<keyword evidence="1" id="KW-0732">Signal</keyword>
<accession>A0A9D4IZ92</accession>
<reference evidence="2" key="1">
    <citation type="journal article" date="2019" name="bioRxiv">
        <title>The Genome of the Zebra Mussel, Dreissena polymorpha: A Resource for Invasive Species Research.</title>
        <authorList>
            <person name="McCartney M.A."/>
            <person name="Auch B."/>
            <person name="Kono T."/>
            <person name="Mallez S."/>
            <person name="Zhang Y."/>
            <person name="Obille A."/>
            <person name="Becker A."/>
            <person name="Abrahante J.E."/>
            <person name="Garbe J."/>
            <person name="Badalamenti J.P."/>
            <person name="Herman A."/>
            <person name="Mangelson H."/>
            <person name="Liachko I."/>
            <person name="Sullivan S."/>
            <person name="Sone E.D."/>
            <person name="Koren S."/>
            <person name="Silverstein K.A.T."/>
            <person name="Beckman K.B."/>
            <person name="Gohl D.M."/>
        </authorList>
    </citation>
    <scope>NUCLEOTIDE SEQUENCE</scope>
    <source>
        <strain evidence="2">Duluth1</strain>
        <tissue evidence="2">Whole animal</tissue>
    </source>
</reference>
<organism evidence="2 3">
    <name type="scientific">Dreissena polymorpha</name>
    <name type="common">Zebra mussel</name>
    <name type="synonym">Mytilus polymorpha</name>
    <dbReference type="NCBI Taxonomy" id="45954"/>
    <lineage>
        <taxon>Eukaryota</taxon>
        <taxon>Metazoa</taxon>
        <taxon>Spiralia</taxon>
        <taxon>Lophotrochozoa</taxon>
        <taxon>Mollusca</taxon>
        <taxon>Bivalvia</taxon>
        <taxon>Autobranchia</taxon>
        <taxon>Heteroconchia</taxon>
        <taxon>Euheterodonta</taxon>
        <taxon>Imparidentia</taxon>
        <taxon>Neoheterodontei</taxon>
        <taxon>Myida</taxon>
        <taxon>Dreissenoidea</taxon>
        <taxon>Dreissenidae</taxon>
        <taxon>Dreissena</taxon>
    </lineage>
</organism>
<evidence type="ECO:0000313" key="2">
    <source>
        <dbReference type="EMBL" id="KAH3789937.1"/>
    </source>
</evidence>